<proteinExistence type="predicted"/>
<comment type="caution">
    <text evidence="1">The sequence shown here is derived from an EMBL/GenBank/DDBJ whole genome shotgun (WGS) entry which is preliminary data.</text>
</comment>
<dbReference type="EMBL" id="BAAAMJ010000030">
    <property type="protein sequence ID" value="GAA1919114.1"/>
    <property type="molecule type" value="Genomic_DNA"/>
</dbReference>
<protein>
    <submittedName>
        <fullName evidence="1">Uncharacterized protein</fullName>
    </submittedName>
</protein>
<evidence type="ECO:0000313" key="2">
    <source>
        <dbReference type="Proteomes" id="UP001501303"/>
    </source>
</evidence>
<dbReference type="Proteomes" id="UP001501303">
    <property type="component" value="Unassembled WGS sequence"/>
</dbReference>
<accession>A0ABN2PF64</accession>
<keyword evidence="2" id="KW-1185">Reference proteome</keyword>
<evidence type="ECO:0000313" key="1">
    <source>
        <dbReference type="EMBL" id="GAA1919114.1"/>
    </source>
</evidence>
<sequence length="692" mass="75573">MPTYEQLYHLRLDNLTEAEQSWRTVARDLGELAEEARTGMRAKVLRARWRGENAAVTGPFVLTTAERFDKAHEQAEVMGTIVGELREQLATHRRDLRALAETAREEGLTVRPDGTVLTRSEGHRPEILAEGQAHALDPDTYQSRNAEHAAHTVAANIRRILDEAATADADAARALSALGQEDPENFPGTHYADIDEAREHIGAEAAREAIALIDSGAQNTDEGLAELAELMATHQDNEHFASALATGLGARESLALWSDLLDSHAHPQPSSARLETLAELRDSYGAVLGEATRSGHPGMARWRDDILALGLERFGPNGSPSPNGAQLMSDLMRSGEYDPDFLEDYSKALISWEKAMDPPASGWSPPGGGYVPLLGEDFRWDPMTGCMEALSRSPEAATAIFVNSDRAEYLLKDRPYEHLPPEGGPEGGLASRHAIGDALFAAASGISLDDDTATFVEHDRHHQTVVRNALNHLAGMENDMPMEYREPMARVLANHGQATHETMSNVAGDTPLDGRDLIQVTTQVMRSPESYALLQGGMHHAIVSSFHDASLPPEDTLDAAGQTIGYLEQARYRAIEANQEDPTWKKHWFYHSFGAAVTGIPFVGDSIQRSVDMASSAWLEDEINRIKKEAAGENIKVYELRRKEITALGDAWFEVNGEWAATQTGYSQDRGVYSQLGNAATRGKQEAEGAAG</sequence>
<name>A0ABN2PF64_9ACTN</name>
<dbReference type="RefSeq" id="WP_344262444.1">
    <property type="nucleotide sequence ID" value="NZ_BAAAMJ010000030.1"/>
</dbReference>
<reference evidence="1 2" key="1">
    <citation type="journal article" date="2019" name="Int. J. Syst. Evol. Microbiol.">
        <title>The Global Catalogue of Microorganisms (GCM) 10K type strain sequencing project: providing services to taxonomists for standard genome sequencing and annotation.</title>
        <authorList>
            <consortium name="The Broad Institute Genomics Platform"/>
            <consortium name="The Broad Institute Genome Sequencing Center for Infectious Disease"/>
            <person name="Wu L."/>
            <person name="Ma J."/>
        </authorList>
    </citation>
    <scope>NUCLEOTIDE SEQUENCE [LARGE SCALE GENOMIC DNA]</scope>
    <source>
        <strain evidence="1 2">JCM 13581</strain>
    </source>
</reference>
<gene>
    <name evidence="1" type="ORF">GCM10009716_29830</name>
</gene>
<organism evidence="1 2">
    <name type="scientific">Streptomyces sodiiphilus</name>
    <dbReference type="NCBI Taxonomy" id="226217"/>
    <lineage>
        <taxon>Bacteria</taxon>
        <taxon>Bacillati</taxon>
        <taxon>Actinomycetota</taxon>
        <taxon>Actinomycetes</taxon>
        <taxon>Kitasatosporales</taxon>
        <taxon>Streptomycetaceae</taxon>
        <taxon>Streptomyces</taxon>
    </lineage>
</organism>